<keyword evidence="7" id="KW-1185">Reference proteome</keyword>
<evidence type="ECO:0000313" key="7">
    <source>
        <dbReference type="Proteomes" id="UP000198534"/>
    </source>
</evidence>
<dbReference type="RefSeq" id="WP_091742689.1">
    <property type="nucleotide sequence ID" value="NZ_FNNQ01000019.1"/>
</dbReference>
<protein>
    <recommendedName>
        <fullName evidence="3">Acetoin utilization protein AcuC</fullName>
    </recommendedName>
</protein>
<dbReference type="GO" id="GO:0040029">
    <property type="term" value="P:epigenetic regulation of gene expression"/>
    <property type="evidence" value="ECO:0007669"/>
    <property type="project" value="TreeGrafter"/>
</dbReference>
<comment type="pathway">
    <text evidence="1">Ketone degradation; acetoin degradation.</text>
</comment>
<dbReference type="GO" id="GO:0004407">
    <property type="term" value="F:histone deacetylase activity"/>
    <property type="evidence" value="ECO:0007669"/>
    <property type="project" value="TreeGrafter"/>
</dbReference>
<dbReference type="Pfam" id="PF00850">
    <property type="entry name" value="Hist_deacetyl"/>
    <property type="match status" value="1"/>
</dbReference>
<dbReference type="GO" id="GO:0045150">
    <property type="term" value="P:acetoin catabolic process"/>
    <property type="evidence" value="ECO:0007669"/>
    <property type="project" value="UniProtKB-UniPathway"/>
</dbReference>
<dbReference type="EMBL" id="FNNQ01000019">
    <property type="protein sequence ID" value="SDX47604.1"/>
    <property type="molecule type" value="Genomic_DNA"/>
</dbReference>
<dbReference type="CDD" id="cd09994">
    <property type="entry name" value="HDAC_AcuC_like"/>
    <property type="match status" value="1"/>
</dbReference>
<reference evidence="6 7" key="1">
    <citation type="submission" date="2016-10" db="EMBL/GenBank/DDBJ databases">
        <authorList>
            <person name="de Groot N.N."/>
        </authorList>
    </citation>
    <scope>NUCLEOTIDE SEQUENCE [LARGE SCALE GENOMIC DNA]</scope>
    <source>
        <strain evidence="6 7">DSM 45610</strain>
    </source>
</reference>
<name>A0A1H3C1T8_9BACL</name>
<dbReference type="Proteomes" id="UP000198534">
    <property type="component" value="Unassembled WGS sequence"/>
</dbReference>
<dbReference type="InterPro" id="IPR023696">
    <property type="entry name" value="Ureohydrolase_dom_sf"/>
</dbReference>
<evidence type="ECO:0000256" key="3">
    <source>
        <dbReference type="ARBA" id="ARBA00020218"/>
    </source>
</evidence>
<dbReference type="PRINTS" id="PR01270">
    <property type="entry name" value="HDASUPER"/>
</dbReference>
<dbReference type="PANTHER" id="PTHR10625">
    <property type="entry name" value="HISTONE DEACETYLASE HDAC1-RELATED"/>
    <property type="match status" value="1"/>
</dbReference>
<gene>
    <name evidence="6" type="ORF">SAMN05444487_11912</name>
</gene>
<dbReference type="AlphaFoldDB" id="A0A1H3C1T8"/>
<dbReference type="UniPathway" id="UPA00040"/>
<keyword evidence="4" id="KW-0006">Acetoin catabolism</keyword>
<proteinExistence type="inferred from homology"/>
<accession>A0A1H3C1T8</accession>
<evidence type="ECO:0000256" key="4">
    <source>
        <dbReference type="ARBA" id="ARBA00022627"/>
    </source>
</evidence>
<dbReference type="InterPro" id="IPR037138">
    <property type="entry name" value="His_deacetylse_dom_sf"/>
</dbReference>
<dbReference type="PANTHER" id="PTHR10625:SF10">
    <property type="entry name" value="HISTONE DEACETYLASE HDAC1"/>
    <property type="match status" value="1"/>
</dbReference>
<evidence type="ECO:0000256" key="2">
    <source>
        <dbReference type="ARBA" id="ARBA00005947"/>
    </source>
</evidence>
<dbReference type="InterPro" id="IPR023801">
    <property type="entry name" value="His_deacetylse_dom"/>
</dbReference>
<feature type="domain" description="Histone deacetylase" evidence="5">
    <location>
        <begin position="22"/>
        <end position="319"/>
    </location>
</feature>
<comment type="similarity">
    <text evidence="2">Belongs to the histone deacetylase family.</text>
</comment>
<dbReference type="SUPFAM" id="SSF52768">
    <property type="entry name" value="Arginase/deacetylase"/>
    <property type="match status" value="1"/>
</dbReference>
<evidence type="ECO:0000259" key="5">
    <source>
        <dbReference type="Pfam" id="PF00850"/>
    </source>
</evidence>
<evidence type="ECO:0000313" key="6">
    <source>
        <dbReference type="EMBL" id="SDX47604.1"/>
    </source>
</evidence>
<sequence>MNNRVLMITSDDFLKYRFSETHPFNNQRLQLTLDMIQSFGLLDESDTLPPRMATDEELALAHDPTFIDVIKHAHTRKRTQEQLEEYGLCTRDNPVFPGMHETAALVVGGTLIAAEAVMSGRANHALNLAGGLHHGLKDRVSGFCIYNDASVAIAWLRKHYDARVMYIDTDAHHGDGVQWSFYEDPNVMSLSIHETGRSLFPGTGDVYERGKKAGLGTTVNIPLEAYTENDSFIEALHRVLPAVTRSFKPDIIISQNGCDAHRYDPLTHLAGTMDIFQEIPRLIHELAHEHCEGRLVAVGGGGYDIWRVVPRAWTYLWAELSHQPLGETDIPKKWIDRWGKVGPEDLPTTLHDKKDLFRPIPNRDRITKKNSLIVDQAMQYFS</sequence>
<evidence type="ECO:0000256" key="1">
    <source>
        <dbReference type="ARBA" id="ARBA00005101"/>
    </source>
</evidence>
<dbReference type="InterPro" id="IPR003085">
    <property type="entry name" value="AcuC"/>
</dbReference>
<dbReference type="InterPro" id="IPR000286">
    <property type="entry name" value="HDACs"/>
</dbReference>
<dbReference type="OrthoDB" id="9808367at2"/>
<organism evidence="6 7">
    <name type="scientific">Marininema mesophilum</name>
    <dbReference type="NCBI Taxonomy" id="1048340"/>
    <lineage>
        <taxon>Bacteria</taxon>
        <taxon>Bacillati</taxon>
        <taxon>Bacillota</taxon>
        <taxon>Bacilli</taxon>
        <taxon>Bacillales</taxon>
        <taxon>Thermoactinomycetaceae</taxon>
        <taxon>Marininema</taxon>
    </lineage>
</organism>
<dbReference type="PRINTS" id="PR01272">
    <property type="entry name" value="ACUCPROTEIN"/>
</dbReference>
<dbReference type="Gene3D" id="3.40.800.20">
    <property type="entry name" value="Histone deacetylase domain"/>
    <property type="match status" value="1"/>
</dbReference>
<dbReference type="STRING" id="1048340.SAMN05444487_11912"/>